<evidence type="ECO:0000256" key="1">
    <source>
        <dbReference type="ARBA" id="ARBA00004141"/>
    </source>
</evidence>
<evidence type="ECO:0000256" key="3">
    <source>
        <dbReference type="ARBA" id="ARBA00022989"/>
    </source>
</evidence>
<evidence type="ECO:0000256" key="4">
    <source>
        <dbReference type="ARBA" id="ARBA00023136"/>
    </source>
</evidence>
<evidence type="ECO:0000313" key="8">
    <source>
        <dbReference type="Proteomes" id="UP000617979"/>
    </source>
</evidence>
<reference evidence="8" key="1">
    <citation type="journal article" date="2019" name="Int. J. Syst. Evol. Microbiol.">
        <title>The Global Catalogue of Microorganisms (GCM) 10K type strain sequencing project: providing services to taxonomists for standard genome sequencing and annotation.</title>
        <authorList>
            <consortium name="The Broad Institute Genomics Platform"/>
            <consortium name="The Broad Institute Genome Sequencing Center for Infectious Disease"/>
            <person name="Wu L."/>
            <person name="Ma J."/>
        </authorList>
    </citation>
    <scope>NUCLEOTIDE SEQUENCE [LARGE SCALE GENOMIC DNA]</scope>
    <source>
        <strain evidence="8">CGMCC 1.12404</strain>
    </source>
</reference>
<feature type="transmembrane region" description="Helical" evidence="5">
    <location>
        <begin position="6"/>
        <end position="26"/>
    </location>
</feature>
<feature type="transmembrane region" description="Helical" evidence="5">
    <location>
        <begin position="143"/>
        <end position="162"/>
    </location>
</feature>
<dbReference type="Proteomes" id="UP000617979">
    <property type="component" value="Unassembled WGS sequence"/>
</dbReference>
<name>A0ABQ1GDM6_9BACL</name>
<keyword evidence="4 5" id="KW-0472">Membrane</keyword>
<feature type="transmembrane region" description="Helical" evidence="5">
    <location>
        <begin position="74"/>
        <end position="92"/>
    </location>
</feature>
<feature type="transmembrane region" description="Helical" evidence="5">
    <location>
        <begin position="113"/>
        <end position="131"/>
    </location>
</feature>
<evidence type="ECO:0000259" key="6">
    <source>
        <dbReference type="Pfam" id="PF07291"/>
    </source>
</evidence>
<evidence type="ECO:0000256" key="2">
    <source>
        <dbReference type="ARBA" id="ARBA00022692"/>
    </source>
</evidence>
<feature type="transmembrane region" description="Helical" evidence="5">
    <location>
        <begin position="47"/>
        <end position="68"/>
    </location>
</feature>
<keyword evidence="3 5" id="KW-1133">Transmembrane helix</keyword>
<comment type="caution">
    <text evidence="7">The sequence shown here is derived from an EMBL/GenBank/DDBJ whole genome shotgun (WGS) entry which is preliminary data.</text>
</comment>
<protein>
    <recommendedName>
        <fullName evidence="6">Methylamine utilisation protein MauE domain-containing protein</fullName>
    </recommendedName>
</protein>
<feature type="domain" description="Methylamine utilisation protein MauE" evidence="6">
    <location>
        <begin position="1"/>
        <end position="129"/>
    </location>
</feature>
<accession>A0ABQ1GDM6</accession>
<organism evidence="7 8">
    <name type="scientific">Kroppenstedtia guangzhouensis</name>
    <dbReference type="NCBI Taxonomy" id="1274356"/>
    <lineage>
        <taxon>Bacteria</taxon>
        <taxon>Bacillati</taxon>
        <taxon>Bacillota</taxon>
        <taxon>Bacilli</taxon>
        <taxon>Bacillales</taxon>
        <taxon>Thermoactinomycetaceae</taxon>
        <taxon>Kroppenstedtia</taxon>
    </lineage>
</organism>
<gene>
    <name evidence="7" type="ORF">GCM10007416_13350</name>
</gene>
<keyword evidence="2 5" id="KW-0812">Transmembrane</keyword>
<dbReference type="EMBL" id="BMEX01000004">
    <property type="protein sequence ID" value="GGA41774.1"/>
    <property type="molecule type" value="Genomic_DNA"/>
</dbReference>
<dbReference type="Pfam" id="PF07291">
    <property type="entry name" value="MauE"/>
    <property type="match status" value="1"/>
</dbReference>
<comment type="subcellular location">
    <subcellularLocation>
        <location evidence="1">Membrane</location>
        <topology evidence="1">Multi-pass membrane protein</topology>
    </subcellularLocation>
</comment>
<evidence type="ECO:0000313" key="7">
    <source>
        <dbReference type="EMBL" id="GGA41774.1"/>
    </source>
</evidence>
<dbReference type="InterPro" id="IPR009908">
    <property type="entry name" value="Methylamine_util_MauE"/>
</dbReference>
<evidence type="ECO:0000256" key="5">
    <source>
        <dbReference type="SAM" id="Phobius"/>
    </source>
</evidence>
<sequence length="187" mass="21057">MNFIFKIMAMTLSLIFFTTFISKVINWKDYKQTIASYKIIPPKGISISLLFFLINEAVIALSALLVGWRPFNAVMATILLLIYTIAISINLLRGRKDLACGCGGVLESERLHYGLVIRNLLFIIAVVLLSFTSKENDISDGWLTIGILLVSVALLLITAVISEFNQVRNQFRHLISEDRRIHDGIKL</sequence>
<proteinExistence type="predicted"/>
<keyword evidence="8" id="KW-1185">Reference proteome</keyword>
<dbReference type="RefSeq" id="WP_188431204.1">
    <property type="nucleotide sequence ID" value="NZ_BMEX01000004.1"/>
</dbReference>